<keyword evidence="1" id="KW-1133">Transmembrane helix</keyword>
<dbReference type="EMBL" id="ML992517">
    <property type="protein sequence ID" value="KAF2219359.1"/>
    <property type="molecule type" value="Genomic_DNA"/>
</dbReference>
<sequence length="134" mass="15911">MLVVFDNLSNSICPRGSLRFFLAYKALKRERLRFLGVVTRTIISYVDGLTLRYYLNYDSSKRLRLEISRGRSYPLVRSNSRAAGYSRKKYYYTYLRERNTLFLLYTFLLALCYTTTTGYCRKLSTRRGNLIFNI</sequence>
<evidence type="ECO:0000256" key="1">
    <source>
        <dbReference type="SAM" id="Phobius"/>
    </source>
</evidence>
<evidence type="ECO:0000313" key="3">
    <source>
        <dbReference type="Proteomes" id="UP000799538"/>
    </source>
</evidence>
<keyword evidence="1" id="KW-0472">Membrane</keyword>
<gene>
    <name evidence="2" type="ORF">BDZ85DRAFT_252892</name>
</gene>
<reference evidence="3" key="1">
    <citation type="journal article" date="2020" name="Stud. Mycol.">
        <title>101 Dothideomycetes genomes: A test case for predicting lifestyles and emergence of pathogens.</title>
        <authorList>
            <person name="Haridas S."/>
            <person name="Albert R."/>
            <person name="Binder M."/>
            <person name="Bloem J."/>
            <person name="LaButti K."/>
            <person name="Salamov A."/>
            <person name="Andreopoulos B."/>
            <person name="Baker S."/>
            <person name="Barry K."/>
            <person name="Bills G."/>
            <person name="Bluhm B."/>
            <person name="Cannon C."/>
            <person name="Castanera R."/>
            <person name="Culley D."/>
            <person name="Daum C."/>
            <person name="Ezra D."/>
            <person name="Gonzalez J."/>
            <person name="Henrissat B."/>
            <person name="Kuo A."/>
            <person name="Liang C."/>
            <person name="Lipzen A."/>
            <person name="Lutzoni F."/>
            <person name="Magnuson J."/>
            <person name="Mondo S."/>
            <person name="Nolan M."/>
            <person name="Ohm R."/>
            <person name="Pangilinan J."/>
            <person name="Park H.-J."/>
            <person name="Ramirez L."/>
            <person name="Alfaro M."/>
            <person name="Sun H."/>
            <person name="Tritt A."/>
            <person name="Yoshinaga Y."/>
            <person name="Zwiers L.-H."/>
            <person name="Turgeon B."/>
            <person name="Goodwin S."/>
            <person name="Spatafora J."/>
            <person name="Crous P."/>
            <person name="Grigoriev I."/>
        </authorList>
    </citation>
    <scope>NUCLEOTIDE SEQUENCE [LARGE SCALE GENOMIC DNA]</scope>
    <source>
        <strain evidence="3">CECT 20119</strain>
    </source>
</reference>
<proteinExistence type="predicted"/>
<evidence type="ECO:0000313" key="2">
    <source>
        <dbReference type="EMBL" id="KAF2219359.1"/>
    </source>
</evidence>
<keyword evidence="3" id="KW-1185">Reference proteome</keyword>
<protein>
    <submittedName>
        <fullName evidence="2">Uncharacterized protein</fullName>
    </submittedName>
</protein>
<feature type="transmembrane region" description="Helical" evidence="1">
    <location>
        <begin position="102"/>
        <end position="120"/>
    </location>
</feature>
<dbReference type="AlphaFoldDB" id="A0A6A6G150"/>
<dbReference type="Proteomes" id="UP000799538">
    <property type="component" value="Unassembled WGS sequence"/>
</dbReference>
<accession>A0A6A6G150</accession>
<organism evidence="2 3">
    <name type="scientific">Elsinoe ampelina</name>
    <dbReference type="NCBI Taxonomy" id="302913"/>
    <lineage>
        <taxon>Eukaryota</taxon>
        <taxon>Fungi</taxon>
        <taxon>Dikarya</taxon>
        <taxon>Ascomycota</taxon>
        <taxon>Pezizomycotina</taxon>
        <taxon>Dothideomycetes</taxon>
        <taxon>Dothideomycetidae</taxon>
        <taxon>Myriangiales</taxon>
        <taxon>Elsinoaceae</taxon>
        <taxon>Elsinoe</taxon>
    </lineage>
</organism>
<keyword evidence="1" id="KW-0812">Transmembrane</keyword>
<name>A0A6A6G150_9PEZI</name>